<dbReference type="OrthoDB" id="360585at2759"/>
<dbReference type="SUPFAM" id="SSF50249">
    <property type="entry name" value="Nucleic acid-binding proteins"/>
    <property type="match status" value="1"/>
</dbReference>
<accession>A0A0L0F9C6</accession>
<dbReference type="Gene3D" id="2.40.50.140">
    <property type="entry name" value="Nucleic acid-binding proteins"/>
    <property type="match status" value="1"/>
</dbReference>
<protein>
    <recommendedName>
        <fullName evidence="3">OB domain-containing protein</fullName>
    </recommendedName>
</protein>
<sequence length="207" mass="23225">MQSIRRSTRLRGALEYRQLFGNFQALTNTRMSIHTILCTRCTQNRLDISVMTSFSTYKKLLSPKHRLAHSLLKSSHCGESSISRAHILSPASICSYRYLTTKDKSDKQTIGEDKLKIDWSRASAIHSTALPGGAREVSESWVSRGKYSIPYKTISVVQKEGTIGDEVCVRGYVKSDRRQKDVTFLDVTDGTVMHALQVVGTPESIPR</sequence>
<dbReference type="InterPro" id="IPR012340">
    <property type="entry name" value="NA-bd_OB-fold"/>
</dbReference>
<dbReference type="GeneID" id="25914617"/>
<name>A0A0L0F9C6_9EUKA</name>
<organism evidence="1 2">
    <name type="scientific">Sphaeroforma arctica JP610</name>
    <dbReference type="NCBI Taxonomy" id="667725"/>
    <lineage>
        <taxon>Eukaryota</taxon>
        <taxon>Ichthyosporea</taxon>
        <taxon>Ichthyophonida</taxon>
        <taxon>Sphaeroforma</taxon>
    </lineage>
</organism>
<evidence type="ECO:0008006" key="3">
    <source>
        <dbReference type="Google" id="ProtNLM"/>
    </source>
</evidence>
<gene>
    <name evidence="1" type="ORF">SARC_14113</name>
</gene>
<dbReference type="RefSeq" id="XP_014147229.1">
    <property type="nucleotide sequence ID" value="XM_014291754.1"/>
</dbReference>
<dbReference type="EMBL" id="KQ245765">
    <property type="protein sequence ID" value="KNC73327.1"/>
    <property type="molecule type" value="Genomic_DNA"/>
</dbReference>
<reference evidence="1 2" key="1">
    <citation type="submission" date="2011-02" db="EMBL/GenBank/DDBJ databases">
        <title>The Genome Sequence of Sphaeroforma arctica JP610.</title>
        <authorList>
            <consortium name="The Broad Institute Genome Sequencing Platform"/>
            <person name="Russ C."/>
            <person name="Cuomo C."/>
            <person name="Young S.K."/>
            <person name="Zeng Q."/>
            <person name="Gargeya S."/>
            <person name="Alvarado L."/>
            <person name="Berlin A."/>
            <person name="Chapman S.B."/>
            <person name="Chen Z."/>
            <person name="Freedman E."/>
            <person name="Gellesch M."/>
            <person name="Goldberg J."/>
            <person name="Griggs A."/>
            <person name="Gujja S."/>
            <person name="Heilman E."/>
            <person name="Heiman D."/>
            <person name="Howarth C."/>
            <person name="Mehta T."/>
            <person name="Neiman D."/>
            <person name="Pearson M."/>
            <person name="Roberts A."/>
            <person name="Saif S."/>
            <person name="Shea T."/>
            <person name="Shenoy N."/>
            <person name="Sisk P."/>
            <person name="Stolte C."/>
            <person name="Sykes S."/>
            <person name="White J."/>
            <person name="Yandava C."/>
            <person name="Burger G."/>
            <person name="Gray M.W."/>
            <person name="Holland P.W.H."/>
            <person name="King N."/>
            <person name="Lang F.B.F."/>
            <person name="Roger A.J."/>
            <person name="Ruiz-Trillo I."/>
            <person name="Haas B."/>
            <person name="Nusbaum C."/>
            <person name="Birren B."/>
        </authorList>
    </citation>
    <scope>NUCLEOTIDE SEQUENCE [LARGE SCALE GENOMIC DNA]</scope>
    <source>
        <strain evidence="1 2">JP610</strain>
    </source>
</reference>
<dbReference type="Proteomes" id="UP000054560">
    <property type="component" value="Unassembled WGS sequence"/>
</dbReference>
<keyword evidence="2" id="KW-1185">Reference proteome</keyword>
<proteinExistence type="predicted"/>
<evidence type="ECO:0000313" key="2">
    <source>
        <dbReference type="Proteomes" id="UP000054560"/>
    </source>
</evidence>
<evidence type="ECO:0000313" key="1">
    <source>
        <dbReference type="EMBL" id="KNC73327.1"/>
    </source>
</evidence>
<dbReference type="AlphaFoldDB" id="A0A0L0F9C6"/>